<dbReference type="RefSeq" id="WP_149521090.1">
    <property type="nucleotide sequence ID" value="NZ_VTOU01000001.1"/>
</dbReference>
<evidence type="ECO:0000259" key="3">
    <source>
        <dbReference type="Pfam" id="PF03446"/>
    </source>
</evidence>
<keyword evidence="1" id="KW-0560">Oxidoreductase</keyword>
<proteinExistence type="predicted"/>
<gene>
    <name evidence="4" type="ORF">FYJ91_04720</name>
</gene>
<evidence type="ECO:0000313" key="4">
    <source>
        <dbReference type="EMBL" id="TZG29432.1"/>
    </source>
</evidence>
<accession>A0A5D9CE12</accession>
<dbReference type="AlphaFoldDB" id="A0A5D9CE12"/>
<evidence type="ECO:0000313" key="5">
    <source>
        <dbReference type="Proteomes" id="UP000322077"/>
    </source>
</evidence>
<organism evidence="4 5">
    <name type="scientific">Sphingomonas montanisoli</name>
    <dbReference type="NCBI Taxonomy" id="2606412"/>
    <lineage>
        <taxon>Bacteria</taxon>
        <taxon>Pseudomonadati</taxon>
        <taxon>Pseudomonadota</taxon>
        <taxon>Alphaproteobacteria</taxon>
        <taxon>Sphingomonadales</taxon>
        <taxon>Sphingomonadaceae</taxon>
        <taxon>Sphingomonas</taxon>
    </lineage>
</organism>
<reference evidence="4 5" key="1">
    <citation type="submission" date="2019-08" db="EMBL/GenBank/DDBJ databases">
        <authorList>
            <person name="Wang G."/>
            <person name="Xu Z."/>
        </authorList>
    </citation>
    <scope>NUCLEOTIDE SEQUENCE [LARGE SCALE GENOMIC DNA]</scope>
    <source>
        <strain evidence="4 5">ZX</strain>
    </source>
</reference>
<dbReference type="PIRSF" id="PIRSF000103">
    <property type="entry name" value="HIBADH"/>
    <property type="match status" value="1"/>
</dbReference>
<sequence length="281" mass="28715">MTKIAFIGLGSMGAPQARLIAKAGFDLSVYDPFPAAIEAFSGIARLAASAKDAAQGAELVGICVRDDEQVRGAIFGDDGAAAGIAPGGLIAIHSTIRPDTVRAIRDELAERGVGVIDAAVSRTRMTDDDKFVVSIVGGDDADVARARPMLDAFSTEVQHMGPLGAGVSAKIANNMITWTHIVVGMQAASLAAANGVQLDQMRAILKANGNLTPAVQSLLDARIAGDAAASPQRSELLKSQTGIGQKDLTLAAESLEASDLDPQLALAGKALVAFAMKSAGA</sequence>
<protein>
    <submittedName>
        <fullName evidence="4">NAD(P)-dependent oxidoreductase</fullName>
    </submittedName>
</protein>
<dbReference type="SUPFAM" id="SSF51735">
    <property type="entry name" value="NAD(P)-binding Rossmann-fold domains"/>
    <property type="match status" value="1"/>
</dbReference>
<feature type="active site" evidence="2">
    <location>
        <position position="170"/>
    </location>
</feature>
<dbReference type="Proteomes" id="UP000322077">
    <property type="component" value="Unassembled WGS sequence"/>
</dbReference>
<dbReference type="SUPFAM" id="SSF48179">
    <property type="entry name" value="6-phosphogluconate dehydrogenase C-terminal domain-like"/>
    <property type="match status" value="1"/>
</dbReference>
<dbReference type="InterPro" id="IPR008927">
    <property type="entry name" value="6-PGluconate_DH-like_C_sf"/>
</dbReference>
<dbReference type="GO" id="GO:0016491">
    <property type="term" value="F:oxidoreductase activity"/>
    <property type="evidence" value="ECO:0007669"/>
    <property type="project" value="UniProtKB-KW"/>
</dbReference>
<comment type="caution">
    <text evidence="4">The sequence shown here is derived from an EMBL/GenBank/DDBJ whole genome shotgun (WGS) entry which is preliminary data.</text>
</comment>
<keyword evidence="5" id="KW-1185">Reference proteome</keyword>
<evidence type="ECO:0000256" key="2">
    <source>
        <dbReference type="PIRSR" id="PIRSR000103-1"/>
    </source>
</evidence>
<dbReference type="InterPro" id="IPR006115">
    <property type="entry name" value="6PGDH_NADP-bd"/>
</dbReference>
<dbReference type="InterPro" id="IPR036291">
    <property type="entry name" value="NAD(P)-bd_dom_sf"/>
</dbReference>
<dbReference type="InterPro" id="IPR015815">
    <property type="entry name" value="HIBADH-related"/>
</dbReference>
<name>A0A5D9CE12_9SPHN</name>
<dbReference type="InterPro" id="IPR013328">
    <property type="entry name" value="6PGD_dom2"/>
</dbReference>
<dbReference type="Gene3D" id="1.10.1040.10">
    <property type="entry name" value="N-(1-d-carboxylethyl)-l-norvaline Dehydrogenase, domain 2"/>
    <property type="match status" value="1"/>
</dbReference>
<dbReference type="EMBL" id="VTOU01000001">
    <property type="protein sequence ID" value="TZG29432.1"/>
    <property type="molecule type" value="Genomic_DNA"/>
</dbReference>
<dbReference type="Gene3D" id="3.40.50.720">
    <property type="entry name" value="NAD(P)-binding Rossmann-like Domain"/>
    <property type="match status" value="1"/>
</dbReference>
<dbReference type="Pfam" id="PF03446">
    <property type="entry name" value="NAD_binding_2"/>
    <property type="match status" value="1"/>
</dbReference>
<feature type="domain" description="6-phosphogluconate dehydrogenase NADP-binding" evidence="3">
    <location>
        <begin position="3"/>
        <end position="161"/>
    </location>
</feature>
<dbReference type="PANTHER" id="PTHR43060:SF15">
    <property type="entry name" value="3-HYDROXYISOBUTYRATE DEHYDROGENASE-LIKE 1, MITOCHONDRIAL-RELATED"/>
    <property type="match status" value="1"/>
</dbReference>
<dbReference type="PANTHER" id="PTHR43060">
    <property type="entry name" value="3-HYDROXYISOBUTYRATE DEHYDROGENASE-LIKE 1, MITOCHONDRIAL-RELATED"/>
    <property type="match status" value="1"/>
</dbReference>
<dbReference type="GO" id="GO:0050661">
    <property type="term" value="F:NADP binding"/>
    <property type="evidence" value="ECO:0007669"/>
    <property type="project" value="InterPro"/>
</dbReference>
<evidence type="ECO:0000256" key="1">
    <source>
        <dbReference type="ARBA" id="ARBA00023002"/>
    </source>
</evidence>